<dbReference type="NCBIfam" id="TIGR01311">
    <property type="entry name" value="glycerol_kin"/>
    <property type="match status" value="1"/>
</dbReference>
<evidence type="ECO:0000256" key="7">
    <source>
        <dbReference type="ARBA" id="ARBA00022840"/>
    </source>
</evidence>
<feature type="binding site" evidence="11">
    <location>
        <position position="13"/>
    </location>
    <ligand>
        <name>ATP</name>
        <dbReference type="ChEBI" id="CHEBI:30616"/>
    </ligand>
</feature>
<dbReference type="Proteomes" id="UP000780721">
    <property type="component" value="Unassembled WGS sequence"/>
</dbReference>
<feature type="binding site" evidence="11">
    <location>
        <position position="82"/>
    </location>
    <ligand>
        <name>sn-glycerol 3-phosphate</name>
        <dbReference type="ChEBI" id="CHEBI:57597"/>
    </ligand>
</feature>
<dbReference type="Pfam" id="PF00370">
    <property type="entry name" value="FGGY_N"/>
    <property type="match status" value="1"/>
</dbReference>
<feature type="binding site" evidence="11">
    <location>
        <position position="14"/>
    </location>
    <ligand>
        <name>ATP</name>
        <dbReference type="ChEBI" id="CHEBI:30616"/>
    </ligand>
</feature>
<evidence type="ECO:0000259" key="14">
    <source>
        <dbReference type="Pfam" id="PF02782"/>
    </source>
</evidence>
<dbReference type="GO" id="GO:0006072">
    <property type="term" value="P:glycerol-3-phosphate metabolic process"/>
    <property type="evidence" value="ECO:0007669"/>
    <property type="project" value="InterPro"/>
</dbReference>
<feature type="binding site" evidence="11">
    <location>
        <position position="136"/>
    </location>
    <ligand>
        <name>glycerol</name>
        <dbReference type="ChEBI" id="CHEBI:17754"/>
    </ligand>
</feature>
<feature type="binding site" evidence="11">
    <location>
        <position position="16"/>
    </location>
    <ligand>
        <name>ADP</name>
        <dbReference type="ChEBI" id="CHEBI:456216"/>
    </ligand>
</feature>
<feature type="binding site" evidence="11">
    <location>
        <position position="411"/>
    </location>
    <ligand>
        <name>ADP</name>
        <dbReference type="ChEBI" id="CHEBI:456216"/>
    </ligand>
</feature>
<evidence type="ECO:0000259" key="13">
    <source>
        <dbReference type="Pfam" id="PF00370"/>
    </source>
</evidence>
<keyword evidence="6 11" id="KW-0319">Glycerol metabolism</keyword>
<dbReference type="InterPro" id="IPR043129">
    <property type="entry name" value="ATPase_NBD"/>
</dbReference>
<dbReference type="EC" id="2.7.1.30" evidence="11"/>
<comment type="pathway">
    <text evidence="1 11">Polyol metabolism; glycerol degradation via glycerol kinase pathway; sn-glycerol 3-phosphate from glycerol: step 1/1.</text>
</comment>
<evidence type="ECO:0000256" key="4">
    <source>
        <dbReference type="ARBA" id="ARBA00022741"/>
    </source>
</evidence>
<comment type="subunit">
    <text evidence="10 11">Homotetramer and homodimer (in equilibrium).</text>
</comment>
<feature type="binding site" evidence="11">
    <location>
        <position position="267"/>
    </location>
    <ligand>
        <name>ADP</name>
        <dbReference type="ChEBI" id="CHEBI:456216"/>
    </ligand>
</feature>
<comment type="catalytic activity">
    <reaction evidence="8 11">
        <text>glycerol + ATP = sn-glycerol 3-phosphate + ADP + H(+)</text>
        <dbReference type="Rhea" id="RHEA:21644"/>
        <dbReference type="ChEBI" id="CHEBI:15378"/>
        <dbReference type="ChEBI" id="CHEBI:17754"/>
        <dbReference type="ChEBI" id="CHEBI:30616"/>
        <dbReference type="ChEBI" id="CHEBI:57597"/>
        <dbReference type="ChEBI" id="CHEBI:456216"/>
        <dbReference type="EC" id="2.7.1.30"/>
    </reaction>
</comment>
<feature type="domain" description="Carbohydrate kinase FGGY C-terminal" evidence="14">
    <location>
        <begin position="262"/>
        <end position="449"/>
    </location>
</feature>
<dbReference type="SUPFAM" id="SSF53067">
    <property type="entry name" value="Actin-like ATPase domain"/>
    <property type="match status" value="2"/>
</dbReference>
<feature type="binding site" evidence="11">
    <location>
        <position position="310"/>
    </location>
    <ligand>
        <name>ADP</name>
        <dbReference type="ChEBI" id="CHEBI:456216"/>
    </ligand>
</feature>
<feature type="binding site" evidence="11">
    <location>
        <position position="83"/>
    </location>
    <ligand>
        <name>glycerol</name>
        <dbReference type="ChEBI" id="CHEBI:17754"/>
    </ligand>
</feature>
<evidence type="ECO:0000256" key="6">
    <source>
        <dbReference type="ARBA" id="ARBA00022798"/>
    </source>
</evidence>
<accession>A0A930H3P2</accession>
<evidence type="ECO:0000256" key="11">
    <source>
        <dbReference type="HAMAP-Rule" id="MF_00186"/>
    </source>
</evidence>
<sequence>MKKYIMALDAGTTSTRAILFNEEGESVFKAQKEFPQYYPKPGYVEHHPNEIWQSQLAVARECLEKSGIPSASLLAIGITNQRESTIVWDRKTGQAIYPAIVWQCRRTTEWIKEAQKAHPEISEKIREKTGLVFDPYFSATKIRWILDHVEGAQERAEAGELCFGTVDTWLMYKLSKGNCFVTDYTNASRTLLFNIHSLEWDEELLSFFRIPRAMLPKVNPSSGFFGEVDPEFLGRPVPICGVAGDQQAALFGQCCFQKGDVKNTYGTGCFMLMNTGDHAILSKHGLLSTIAWGIDGKVQYALEGSVYVGGAVIQWLRDELHMLDKAEDSEYFASKVEDSNGCYIVPAFTGLGAPYWDPFARGSITGLTRGVNKNHIIRAALESIAFQSRDLLLAMEQDMGQRLRSLRVDGGASGNNFLMQFQADLMQASVIRPRSIETTALGAAYLAGLSVGLYESMDSLEERHHVEMEFFPKMTREKREEKVRGWKKALEASFGFGKED</sequence>
<feature type="binding site" evidence="11">
    <location>
        <position position="83"/>
    </location>
    <ligand>
        <name>sn-glycerol 3-phosphate</name>
        <dbReference type="ChEBI" id="CHEBI:57597"/>
    </ligand>
</feature>
<dbReference type="EMBL" id="JABZRB010000151">
    <property type="protein sequence ID" value="MBF1305364.1"/>
    <property type="molecule type" value="Genomic_DNA"/>
</dbReference>
<organism evidence="15 16">
    <name type="scientific">Oribacterium sinus</name>
    <dbReference type="NCBI Taxonomy" id="237576"/>
    <lineage>
        <taxon>Bacteria</taxon>
        <taxon>Bacillati</taxon>
        <taxon>Bacillota</taxon>
        <taxon>Clostridia</taxon>
        <taxon>Lachnospirales</taxon>
        <taxon>Lachnospiraceae</taxon>
        <taxon>Oribacterium</taxon>
    </lineage>
</organism>
<feature type="binding site" evidence="11">
    <location>
        <position position="310"/>
    </location>
    <ligand>
        <name>ATP</name>
        <dbReference type="ChEBI" id="CHEBI:30616"/>
    </ligand>
</feature>
<dbReference type="InterPro" id="IPR000577">
    <property type="entry name" value="Carb_kinase_FGGY"/>
</dbReference>
<keyword evidence="7 11" id="KW-0067">ATP-binding</keyword>
<dbReference type="PIRSF" id="PIRSF000538">
    <property type="entry name" value="GlpK"/>
    <property type="match status" value="1"/>
</dbReference>
<feature type="binding site" evidence="11">
    <location>
        <position position="245"/>
    </location>
    <ligand>
        <name>glycerol</name>
        <dbReference type="ChEBI" id="CHEBI:17754"/>
    </ligand>
</feature>
<evidence type="ECO:0000256" key="3">
    <source>
        <dbReference type="ARBA" id="ARBA00022679"/>
    </source>
</evidence>
<dbReference type="FunFam" id="3.30.420.40:FF:000007">
    <property type="entry name" value="Glycerol kinase"/>
    <property type="match status" value="1"/>
</dbReference>
<protein>
    <recommendedName>
        <fullName evidence="11">Glycerol kinase</fullName>
        <ecNumber evidence="11">2.7.1.30</ecNumber>
    </recommendedName>
    <alternativeName>
        <fullName evidence="11">ATP:glycerol 3-phosphotransferase</fullName>
    </alternativeName>
    <alternativeName>
        <fullName evidence="11">Glycerokinase</fullName>
        <shortName evidence="11">GK</shortName>
    </alternativeName>
</protein>
<dbReference type="FunFam" id="3.30.420.40:FF:000008">
    <property type="entry name" value="Glycerol kinase"/>
    <property type="match status" value="1"/>
</dbReference>
<evidence type="ECO:0000256" key="9">
    <source>
        <dbReference type="ARBA" id="ARBA00054633"/>
    </source>
</evidence>
<dbReference type="Pfam" id="PF02782">
    <property type="entry name" value="FGGY_C"/>
    <property type="match status" value="1"/>
</dbReference>
<feature type="binding site" evidence="11">
    <location>
        <position position="12"/>
    </location>
    <ligand>
        <name>ATP</name>
        <dbReference type="ChEBI" id="CHEBI:30616"/>
    </ligand>
</feature>
<dbReference type="AlphaFoldDB" id="A0A930H3P2"/>
<proteinExistence type="inferred from homology"/>
<dbReference type="PROSITE" id="PS00445">
    <property type="entry name" value="FGGY_KINASES_2"/>
    <property type="match status" value="1"/>
</dbReference>
<comment type="similarity">
    <text evidence="2 11 12">Belongs to the FGGY kinase family.</text>
</comment>
<feature type="binding site" evidence="11">
    <location>
        <position position="267"/>
    </location>
    <ligand>
        <name>ATP</name>
        <dbReference type="ChEBI" id="CHEBI:30616"/>
    </ligand>
</feature>
<evidence type="ECO:0000313" key="15">
    <source>
        <dbReference type="EMBL" id="MBF1305364.1"/>
    </source>
</evidence>
<feature type="binding site" evidence="11">
    <location>
        <position position="136"/>
    </location>
    <ligand>
        <name>sn-glycerol 3-phosphate</name>
        <dbReference type="ChEBI" id="CHEBI:57597"/>
    </ligand>
</feature>
<dbReference type="PANTHER" id="PTHR10196:SF69">
    <property type="entry name" value="GLYCEROL KINASE"/>
    <property type="match status" value="1"/>
</dbReference>
<keyword evidence="4 11" id="KW-0547">Nucleotide-binding</keyword>
<feature type="binding site" evidence="11">
    <location>
        <position position="12"/>
    </location>
    <ligand>
        <name>ADP</name>
        <dbReference type="ChEBI" id="CHEBI:456216"/>
    </ligand>
</feature>
<evidence type="ECO:0000256" key="10">
    <source>
        <dbReference type="ARBA" id="ARBA00063665"/>
    </source>
</evidence>
<feature type="binding site" evidence="11">
    <location>
        <position position="314"/>
    </location>
    <ligand>
        <name>ATP</name>
        <dbReference type="ChEBI" id="CHEBI:30616"/>
    </ligand>
</feature>
<gene>
    <name evidence="11 15" type="primary">glpK</name>
    <name evidence="15" type="ORF">HXM91_05870</name>
</gene>
<evidence type="ECO:0000256" key="2">
    <source>
        <dbReference type="ARBA" id="ARBA00009156"/>
    </source>
</evidence>
<evidence type="ECO:0000256" key="5">
    <source>
        <dbReference type="ARBA" id="ARBA00022777"/>
    </source>
</evidence>
<feature type="binding site" evidence="11">
    <location>
        <position position="245"/>
    </location>
    <ligand>
        <name>sn-glycerol 3-phosphate</name>
        <dbReference type="ChEBI" id="CHEBI:57597"/>
    </ligand>
</feature>
<dbReference type="Gene3D" id="3.30.420.40">
    <property type="match status" value="2"/>
</dbReference>
<comment type="activity regulation">
    <text evidence="11">Activated by phosphorylation and inhibited by fructose 1,6-bisphosphate (FBP).</text>
</comment>
<dbReference type="GO" id="GO:0005829">
    <property type="term" value="C:cytosol"/>
    <property type="evidence" value="ECO:0007669"/>
    <property type="project" value="TreeGrafter"/>
</dbReference>
<feature type="binding site" evidence="11">
    <location>
        <position position="415"/>
    </location>
    <ligand>
        <name>ADP</name>
        <dbReference type="ChEBI" id="CHEBI:456216"/>
    </ligand>
</feature>
<evidence type="ECO:0000256" key="8">
    <source>
        <dbReference type="ARBA" id="ARBA00052101"/>
    </source>
</evidence>
<dbReference type="GO" id="GO:0019563">
    <property type="term" value="P:glycerol catabolic process"/>
    <property type="evidence" value="ECO:0007669"/>
    <property type="project" value="UniProtKB-UniRule"/>
</dbReference>
<name>A0A930H3P2_9FIRM</name>
<keyword evidence="5 11" id="KW-0418">Kinase</keyword>
<reference evidence="15" key="1">
    <citation type="submission" date="2020-04" db="EMBL/GenBank/DDBJ databases">
        <title>Deep metagenomics examines the oral microbiome during advanced dental caries in children, revealing novel taxa and co-occurrences with host molecules.</title>
        <authorList>
            <person name="Baker J.L."/>
            <person name="Morton J.T."/>
            <person name="Dinis M."/>
            <person name="Alvarez R."/>
            <person name="Tran N.C."/>
            <person name="Knight R."/>
            <person name="Edlund A."/>
        </authorList>
    </citation>
    <scope>NUCLEOTIDE SEQUENCE</scope>
    <source>
        <strain evidence="15">JCVI_48_bin.5</strain>
    </source>
</reference>
<dbReference type="InterPro" id="IPR018483">
    <property type="entry name" value="Carb_kinase_FGGY_CS"/>
</dbReference>
<dbReference type="GO" id="GO:0004370">
    <property type="term" value="F:glycerol kinase activity"/>
    <property type="evidence" value="ECO:0007669"/>
    <property type="project" value="UniProtKB-UniRule"/>
</dbReference>
<dbReference type="InterPro" id="IPR005999">
    <property type="entry name" value="Glycerol_kin"/>
</dbReference>
<keyword evidence="3 11" id="KW-0808">Transferase</keyword>
<evidence type="ECO:0000256" key="1">
    <source>
        <dbReference type="ARBA" id="ARBA00005190"/>
    </source>
</evidence>
<evidence type="ECO:0000313" key="16">
    <source>
        <dbReference type="Proteomes" id="UP000780721"/>
    </source>
</evidence>
<dbReference type="InterPro" id="IPR018484">
    <property type="entry name" value="FGGY_N"/>
</dbReference>
<feature type="binding site" evidence="11">
    <location>
        <position position="411"/>
    </location>
    <ligand>
        <name>ATP</name>
        <dbReference type="ChEBI" id="CHEBI:30616"/>
    </ligand>
</feature>
<dbReference type="NCBIfam" id="NF000756">
    <property type="entry name" value="PRK00047.1"/>
    <property type="match status" value="1"/>
</dbReference>
<dbReference type="CDD" id="cd07786">
    <property type="entry name" value="FGGY_EcGK_like"/>
    <property type="match status" value="1"/>
</dbReference>
<comment type="function">
    <text evidence="9 11">Key enzyme in the regulation of glycerol uptake and metabolism. Catalyzes the phosphorylation of glycerol to yield sn-glycerol 3-phosphate.</text>
</comment>
<dbReference type="HAMAP" id="MF_00186">
    <property type="entry name" value="Glycerol_kin"/>
    <property type="match status" value="1"/>
</dbReference>
<evidence type="ECO:0000256" key="12">
    <source>
        <dbReference type="RuleBase" id="RU003733"/>
    </source>
</evidence>
<comment type="caution">
    <text evidence="15">The sequence shown here is derived from an EMBL/GenBank/DDBJ whole genome shotgun (WGS) entry which is preliminary data.</text>
</comment>
<feature type="binding site" evidence="11">
    <location>
        <position position="12"/>
    </location>
    <ligand>
        <name>sn-glycerol 3-phosphate</name>
        <dbReference type="ChEBI" id="CHEBI:57597"/>
    </ligand>
</feature>
<feature type="domain" description="Carbohydrate kinase FGGY N-terminal" evidence="13">
    <location>
        <begin position="4"/>
        <end position="252"/>
    </location>
</feature>
<feature type="binding site" evidence="11">
    <location>
        <position position="82"/>
    </location>
    <ligand>
        <name>glycerol</name>
        <dbReference type="ChEBI" id="CHEBI:17754"/>
    </ligand>
</feature>
<dbReference type="InterPro" id="IPR018485">
    <property type="entry name" value="FGGY_C"/>
</dbReference>
<dbReference type="PANTHER" id="PTHR10196">
    <property type="entry name" value="SUGAR KINASE"/>
    <property type="match status" value="1"/>
</dbReference>
<dbReference type="GO" id="GO:0005524">
    <property type="term" value="F:ATP binding"/>
    <property type="evidence" value="ECO:0007669"/>
    <property type="project" value="UniProtKB-UniRule"/>
</dbReference>
<dbReference type="PROSITE" id="PS00933">
    <property type="entry name" value="FGGY_KINASES_1"/>
    <property type="match status" value="1"/>
</dbReference>
<feature type="binding site" evidence="11">
    <location>
        <position position="246"/>
    </location>
    <ligand>
        <name>glycerol</name>
        <dbReference type="ChEBI" id="CHEBI:17754"/>
    </ligand>
</feature>